<dbReference type="Proteomes" id="UP000266552">
    <property type="component" value="Chromosome"/>
</dbReference>
<dbReference type="RefSeq" id="WP_119848652.1">
    <property type="nucleotide sequence ID" value="NZ_CP032412.1"/>
</dbReference>
<evidence type="ECO:0000313" key="3">
    <source>
        <dbReference type="Proteomes" id="UP000266552"/>
    </source>
</evidence>
<dbReference type="CDD" id="cd02947">
    <property type="entry name" value="TRX_family"/>
    <property type="match status" value="1"/>
</dbReference>
<dbReference type="Pfam" id="PF00085">
    <property type="entry name" value="Thioredoxin"/>
    <property type="match status" value="1"/>
</dbReference>
<dbReference type="Gene3D" id="3.40.30.10">
    <property type="entry name" value="Glutaredoxin"/>
    <property type="match status" value="1"/>
</dbReference>
<keyword evidence="3" id="KW-1185">Reference proteome</keyword>
<dbReference type="InterPro" id="IPR036249">
    <property type="entry name" value="Thioredoxin-like_sf"/>
</dbReference>
<dbReference type="EMBL" id="CP032412">
    <property type="protein sequence ID" value="AYB44774.1"/>
    <property type="molecule type" value="Genomic_DNA"/>
</dbReference>
<sequence>MTDLEELTSIEAIERFIEDHTFSFLYVSREDCSVCHAILPKLRDLLTQFPRVSLGRIQAEAVGEIASIFLIFTAPTLLLFVEGKEFLREDRFVQFGELERKLNQIMNFVN</sequence>
<reference evidence="2 3" key="1">
    <citation type="submission" date="2018-09" db="EMBL/GenBank/DDBJ databases">
        <title>Genome Sequence of Paenibacillus lautus Strain E7593-69, Azo Dye-Degrading Bacteria, Isolated from Commercial Tattoo Inks.</title>
        <authorList>
            <person name="Nho S.W."/>
            <person name="Kim S.-J."/>
            <person name="Kweon O."/>
            <person name="Cerniglia C.E."/>
        </authorList>
    </citation>
    <scope>NUCLEOTIDE SEQUENCE [LARGE SCALE GENOMIC DNA]</scope>
    <source>
        <strain evidence="2 3">E7593-69</strain>
    </source>
</reference>
<dbReference type="KEGG" id="plw:D5F53_16490"/>
<dbReference type="SUPFAM" id="SSF52833">
    <property type="entry name" value="Thioredoxin-like"/>
    <property type="match status" value="1"/>
</dbReference>
<organism evidence="2 3">
    <name type="scientific">Paenibacillus lautus</name>
    <name type="common">Bacillus lautus</name>
    <dbReference type="NCBI Taxonomy" id="1401"/>
    <lineage>
        <taxon>Bacteria</taxon>
        <taxon>Bacillati</taxon>
        <taxon>Bacillota</taxon>
        <taxon>Bacilli</taxon>
        <taxon>Bacillales</taxon>
        <taxon>Paenibacillaceae</taxon>
        <taxon>Paenibacillus</taxon>
    </lineage>
</organism>
<accession>A0A385TPZ7</accession>
<proteinExistence type="predicted"/>
<evidence type="ECO:0000259" key="1">
    <source>
        <dbReference type="Pfam" id="PF00085"/>
    </source>
</evidence>
<gene>
    <name evidence="2" type="ORF">D5F53_16490</name>
</gene>
<feature type="domain" description="Thioredoxin" evidence="1">
    <location>
        <begin position="30"/>
        <end position="86"/>
    </location>
</feature>
<dbReference type="AlphaFoldDB" id="A0A385TPZ7"/>
<name>A0A385TPZ7_PAELA</name>
<protein>
    <submittedName>
        <fullName evidence="2">Thioredoxin</fullName>
    </submittedName>
</protein>
<dbReference type="InterPro" id="IPR013766">
    <property type="entry name" value="Thioredoxin_domain"/>
</dbReference>
<evidence type="ECO:0000313" key="2">
    <source>
        <dbReference type="EMBL" id="AYB44774.1"/>
    </source>
</evidence>